<comment type="caution">
    <text evidence="12">The sequence shown here is derived from an EMBL/GenBank/DDBJ whole genome shotgun (WGS) entry which is preliminary data.</text>
</comment>
<dbReference type="InterPro" id="IPR028082">
    <property type="entry name" value="Peripla_BP_I"/>
</dbReference>
<dbReference type="Pfam" id="PF07714">
    <property type="entry name" value="PK_Tyr_Ser-Thr"/>
    <property type="match status" value="1"/>
</dbReference>
<evidence type="ECO:0000256" key="2">
    <source>
        <dbReference type="ARBA" id="ARBA00022692"/>
    </source>
</evidence>
<feature type="signal peptide" evidence="9">
    <location>
        <begin position="1"/>
        <end position="18"/>
    </location>
</feature>
<dbReference type="Gene3D" id="3.40.50.2300">
    <property type="match status" value="2"/>
</dbReference>
<dbReference type="GO" id="GO:0038023">
    <property type="term" value="F:signaling receptor activity"/>
    <property type="evidence" value="ECO:0007669"/>
    <property type="project" value="TreeGrafter"/>
</dbReference>
<dbReference type="InterPro" id="IPR001245">
    <property type="entry name" value="Ser-Thr/Tyr_kinase_cat_dom"/>
</dbReference>
<evidence type="ECO:0000259" key="10">
    <source>
        <dbReference type="Pfam" id="PF01094"/>
    </source>
</evidence>
<evidence type="ECO:0000256" key="7">
    <source>
        <dbReference type="ARBA" id="ARBA00023180"/>
    </source>
</evidence>
<feature type="chain" id="PRO_5040341012" evidence="9">
    <location>
        <begin position="19"/>
        <end position="582"/>
    </location>
</feature>
<keyword evidence="4 8" id="KW-1133">Transmembrane helix</keyword>
<dbReference type="PRINTS" id="PR00255">
    <property type="entry name" value="NATPEPTIDER"/>
</dbReference>
<evidence type="ECO:0000259" key="11">
    <source>
        <dbReference type="Pfam" id="PF07714"/>
    </source>
</evidence>
<dbReference type="InterPro" id="IPR052612">
    <property type="entry name" value="ANP_Clearance_Receptor"/>
</dbReference>
<dbReference type="InterPro" id="IPR011009">
    <property type="entry name" value="Kinase-like_dom_sf"/>
</dbReference>
<dbReference type="GO" id="GO:0016020">
    <property type="term" value="C:membrane"/>
    <property type="evidence" value="ECO:0007669"/>
    <property type="project" value="UniProtKB-SubCell"/>
</dbReference>
<proteinExistence type="predicted"/>
<dbReference type="SUPFAM" id="SSF56112">
    <property type="entry name" value="Protein kinase-like (PK-like)"/>
    <property type="match status" value="1"/>
</dbReference>
<feature type="domain" description="Serine-threonine/tyrosine-protein kinase catalytic" evidence="11">
    <location>
        <begin position="508"/>
        <end position="569"/>
    </location>
</feature>
<keyword evidence="7" id="KW-0325">Glycoprotein</keyword>
<gene>
    <name evidence="12" type="ORF">HOLleu_20403</name>
</gene>
<evidence type="ECO:0000256" key="6">
    <source>
        <dbReference type="ARBA" id="ARBA00023170"/>
    </source>
</evidence>
<dbReference type="Gene3D" id="3.30.200.20">
    <property type="entry name" value="Phosphorylase Kinase, domain 1"/>
    <property type="match status" value="1"/>
</dbReference>
<evidence type="ECO:0000313" key="12">
    <source>
        <dbReference type="EMBL" id="KAJ8036435.1"/>
    </source>
</evidence>
<evidence type="ECO:0000256" key="9">
    <source>
        <dbReference type="SAM" id="SignalP"/>
    </source>
</evidence>
<accession>A0A9Q1H8G3</accession>
<dbReference type="AlphaFoldDB" id="A0A9Q1H8G3"/>
<feature type="transmembrane region" description="Helical" evidence="8">
    <location>
        <begin position="448"/>
        <end position="471"/>
    </location>
</feature>
<evidence type="ECO:0000313" key="13">
    <source>
        <dbReference type="Proteomes" id="UP001152320"/>
    </source>
</evidence>
<evidence type="ECO:0000256" key="1">
    <source>
        <dbReference type="ARBA" id="ARBA00004479"/>
    </source>
</evidence>
<evidence type="ECO:0000256" key="3">
    <source>
        <dbReference type="ARBA" id="ARBA00022729"/>
    </source>
</evidence>
<feature type="domain" description="Receptor ligand binding region" evidence="10">
    <location>
        <begin position="85"/>
        <end position="386"/>
    </location>
</feature>
<dbReference type="InterPro" id="IPR001170">
    <property type="entry name" value="ANPR/GUC"/>
</dbReference>
<evidence type="ECO:0000256" key="5">
    <source>
        <dbReference type="ARBA" id="ARBA00023136"/>
    </source>
</evidence>
<keyword evidence="5 8" id="KW-0472">Membrane</keyword>
<dbReference type="GO" id="GO:0004672">
    <property type="term" value="F:protein kinase activity"/>
    <property type="evidence" value="ECO:0007669"/>
    <property type="project" value="InterPro"/>
</dbReference>
<comment type="subcellular location">
    <subcellularLocation>
        <location evidence="1">Membrane</location>
        <topology evidence="1">Single-pass type I membrane protein</topology>
    </subcellularLocation>
</comment>
<dbReference type="InterPro" id="IPR001828">
    <property type="entry name" value="ANF_lig-bd_rcpt"/>
</dbReference>
<dbReference type="SUPFAM" id="SSF53822">
    <property type="entry name" value="Periplasmic binding protein-like I"/>
    <property type="match status" value="1"/>
</dbReference>
<keyword evidence="6 12" id="KW-0675">Receptor</keyword>
<evidence type="ECO:0000256" key="8">
    <source>
        <dbReference type="SAM" id="Phobius"/>
    </source>
</evidence>
<evidence type="ECO:0000256" key="4">
    <source>
        <dbReference type="ARBA" id="ARBA00022989"/>
    </source>
</evidence>
<name>A0A9Q1H8G3_HOLLE</name>
<dbReference type="GO" id="GO:0007165">
    <property type="term" value="P:signal transduction"/>
    <property type="evidence" value="ECO:0007669"/>
    <property type="project" value="TreeGrafter"/>
</dbReference>
<dbReference type="PANTHER" id="PTHR44755">
    <property type="entry name" value="NATRIURETIC PEPTIDE RECEPTOR 3-RELATED"/>
    <property type="match status" value="1"/>
</dbReference>
<organism evidence="12 13">
    <name type="scientific">Holothuria leucospilota</name>
    <name type="common">Black long sea cucumber</name>
    <name type="synonym">Mertensiothuria leucospilota</name>
    <dbReference type="NCBI Taxonomy" id="206669"/>
    <lineage>
        <taxon>Eukaryota</taxon>
        <taxon>Metazoa</taxon>
        <taxon>Echinodermata</taxon>
        <taxon>Eleutherozoa</taxon>
        <taxon>Echinozoa</taxon>
        <taxon>Holothuroidea</taxon>
        <taxon>Aspidochirotacea</taxon>
        <taxon>Aspidochirotida</taxon>
        <taxon>Holothuriidae</taxon>
        <taxon>Holothuria</taxon>
    </lineage>
</organism>
<reference evidence="12" key="1">
    <citation type="submission" date="2021-10" db="EMBL/GenBank/DDBJ databases">
        <title>Tropical sea cucumber genome reveals ecological adaptation and Cuvierian tubules defense mechanism.</title>
        <authorList>
            <person name="Chen T."/>
        </authorList>
    </citation>
    <scope>NUCLEOTIDE SEQUENCE</scope>
    <source>
        <strain evidence="12">Nanhai2018</strain>
        <tissue evidence="12">Muscle</tissue>
    </source>
</reference>
<dbReference type="PANTHER" id="PTHR44755:SF8">
    <property type="entry name" value="RECEPTOR LIGAND BINDING REGION DOMAIN-CONTAINING PROTEIN"/>
    <property type="match status" value="1"/>
</dbReference>
<dbReference type="Pfam" id="PF01094">
    <property type="entry name" value="ANF_receptor"/>
    <property type="match status" value="1"/>
</dbReference>
<keyword evidence="13" id="KW-1185">Reference proteome</keyword>
<dbReference type="GO" id="GO:0017046">
    <property type="term" value="F:peptide hormone binding"/>
    <property type="evidence" value="ECO:0007669"/>
    <property type="project" value="TreeGrafter"/>
</dbReference>
<protein>
    <submittedName>
        <fullName evidence="12">Atrial natriuretic peptide receptor 1</fullName>
    </submittedName>
</protein>
<dbReference type="Proteomes" id="UP001152320">
    <property type="component" value="Chromosome 9"/>
</dbReference>
<keyword evidence="3 9" id="KW-0732">Signal</keyword>
<dbReference type="EMBL" id="JAIZAY010000009">
    <property type="protein sequence ID" value="KAJ8036435.1"/>
    <property type="molecule type" value="Genomic_DNA"/>
</dbReference>
<keyword evidence="2 8" id="KW-0812">Transmembrane</keyword>
<dbReference type="OrthoDB" id="1890790at2759"/>
<sequence length="582" mass="65712">MLLTVHVCLLLNLHAVAAGDRNITLGLLLPVGIAGNRIMTSVEIATQTVDQRLAEGTLRGFTLSFIPRRTGTFCGPAIRLLATVHAAELHYIHNVDGFVGHFCSYQTLPVADMTFTWNLPILTGGTFFDTTVDETRYSTLTRTAYGLAVFSETLKNILDEFNWEICTIILPQTTAYATIGSNVGEMLLSLGKIVTFRRVEPDKMDSWEEFLRSVSEKARVIIFALRGEYVREIMVTAYSLGLINGEFAFIDIEPFPNKQFFGDHNWQKGDEFDEQARIAYEALFAVRLFQSTGEEYMKYRAQMKRQLLEKYNYTEPFPNDTNFFIEAFYDAVTLYSLAVNETLAEGGDVRDGHLVVSKMWNRITGTVAINENGGRDTEVIVWDMTDTENGTFYEIFQYNQTVGQLTPFGTRAPTWPAGRTEAPADRPFCGFDNENPACQDITNGLASILYAVGSTVAVMIVLSSITMFYIYRRISLDAELKEMTWRVKWDDLFFSKFRHSTFSRSVSVGKLVQVKNIKKAKIDLTRDVLLELRNMRLIEHGNVVRFVGACVDAPHIAVIQEHCSKGCLEVSTLILIFCTFVK</sequence>